<reference evidence="1" key="1">
    <citation type="journal article" date="2020" name="Stud. Mycol.">
        <title>101 Dothideomycetes genomes: a test case for predicting lifestyles and emergence of pathogens.</title>
        <authorList>
            <person name="Haridas S."/>
            <person name="Albert R."/>
            <person name="Binder M."/>
            <person name="Bloem J."/>
            <person name="Labutti K."/>
            <person name="Salamov A."/>
            <person name="Andreopoulos B."/>
            <person name="Baker S."/>
            <person name="Barry K."/>
            <person name="Bills G."/>
            <person name="Bluhm B."/>
            <person name="Cannon C."/>
            <person name="Castanera R."/>
            <person name="Culley D."/>
            <person name="Daum C."/>
            <person name="Ezra D."/>
            <person name="Gonzalez J."/>
            <person name="Henrissat B."/>
            <person name="Kuo A."/>
            <person name="Liang C."/>
            <person name="Lipzen A."/>
            <person name="Lutzoni F."/>
            <person name="Magnuson J."/>
            <person name="Mondo S."/>
            <person name="Nolan M."/>
            <person name="Ohm R."/>
            <person name="Pangilinan J."/>
            <person name="Park H.-J."/>
            <person name="Ramirez L."/>
            <person name="Alfaro M."/>
            <person name="Sun H."/>
            <person name="Tritt A."/>
            <person name="Yoshinaga Y."/>
            <person name="Zwiers L.-H."/>
            <person name="Turgeon B."/>
            <person name="Goodwin S."/>
            <person name="Spatafora J."/>
            <person name="Crous P."/>
            <person name="Grigoriev I."/>
        </authorList>
    </citation>
    <scope>NUCLEOTIDE SEQUENCE</scope>
    <source>
        <strain evidence="1">CBS 675.92</strain>
    </source>
</reference>
<dbReference type="Proteomes" id="UP000800035">
    <property type="component" value="Unassembled WGS sequence"/>
</dbReference>
<organism evidence="1 2">
    <name type="scientific">Byssothecium circinans</name>
    <dbReference type="NCBI Taxonomy" id="147558"/>
    <lineage>
        <taxon>Eukaryota</taxon>
        <taxon>Fungi</taxon>
        <taxon>Dikarya</taxon>
        <taxon>Ascomycota</taxon>
        <taxon>Pezizomycotina</taxon>
        <taxon>Dothideomycetes</taxon>
        <taxon>Pleosporomycetidae</taxon>
        <taxon>Pleosporales</taxon>
        <taxon>Massarineae</taxon>
        <taxon>Massarinaceae</taxon>
        <taxon>Byssothecium</taxon>
    </lineage>
</organism>
<dbReference type="AlphaFoldDB" id="A0A6A5UGD3"/>
<sequence>MSYQKVQMAGPRCSRQATCWPILLLSPPHRWLPGNTRTSHPPHSRKGQRSVPCHQITCLRWGIETKVLVSTLIGAPRKAHTELHNVYASYEQLVAHSAPLGVYKLTISEPVTPQHANAMSLPRMFRISAPLLDACLLDTTTVVCLSGPLCREQSQTIQHEGFRPANHQCGKSAT</sequence>
<protein>
    <submittedName>
        <fullName evidence="1">Uncharacterized protein</fullName>
    </submittedName>
</protein>
<keyword evidence="2" id="KW-1185">Reference proteome</keyword>
<evidence type="ECO:0000313" key="2">
    <source>
        <dbReference type="Proteomes" id="UP000800035"/>
    </source>
</evidence>
<dbReference type="EMBL" id="ML976978">
    <property type="protein sequence ID" value="KAF1963009.1"/>
    <property type="molecule type" value="Genomic_DNA"/>
</dbReference>
<name>A0A6A5UGD3_9PLEO</name>
<accession>A0A6A5UGD3</accession>
<evidence type="ECO:0000313" key="1">
    <source>
        <dbReference type="EMBL" id="KAF1963009.1"/>
    </source>
</evidence>
<gene>
    <name evidence="1" type="ORF">CC80DRAFT_102633</name>
</gene>
<proteinExistence type="predicted"/>